<organism evidence="4 6">
    <name type="scientific">Alternaria alternata</name>
    <name type="common">Alternaria rot fungus</name>
    <name type="synonym">Torula alternata</name>
    <dbReference type="NCBI Taxonomy" id="5599"/>
    <lineage>
        <taxon>Eukaryota</taxon>
        <taxon>Fungi</taxon>
        <taxon>Dikarya</taxon>
        <taxon>Ascomycota</taxon>
        <taxon>Pezizomycotina</taxon>
        <taxon>Dothideomycetes</taxon>
        <taxon>Pleosporomycetidae</taxon>
        <taxon>Pleosporales</taxon>
        <taxon>Pleosporineae</taxon>
        <taxon>Pleosporaceae</taxon>
        <taxon>Alternaria</taxon>
        <taxon>Alternaria sect. Alternaria</taxon>
        <taxon>Alternaria alternata complex</taxon>
    </lineage>
</organism>
<dbReference type="AlphaFoldDB" id="A0A177E334"/>
<evidence type="ECO:0000313" key="6">
    <source>
        <dbReference type="Proteomes" id="UP000077248"/>
    </source>
</evidence>
<dbReference type="GO" id="GO:0019693">
    <property type="term" value="P:ribose phosphate metabolic process"/>
    <property type="evidence" value="ECO:0007669"/>
    <property type="project" value="TreeGrafter"/>
</dbReference>
<accession>A0A177E334</accession>
<dbReference type="Proteomes" id="UP000077248">
    <property type="component" value="Unassembled WGS sequence"/>
</dbReference>
<dbReference type="PROSITE" id="PS51462">
    <property type="entry name" value="NUDIX"/>
    <property type="match status" value="1"/>
</dbReference>
<dbReference type="OMA" id="WRSTLIN"/>
<dbReference type="InterPro" id="IPR015797">
    <property type="entry name" value="NUDIX_hydrolase-like_dom_sf"/>
</dbReference>
<gene>
    <name evidence="5" type="ORF">AA0117_g2279</name>
    <name evidence="4" type="ORF">CC77DRAFT_1015478</name>
</gene>
<evidence type="ECO:0000313" key="7">
    <source>
        <dbReference type="Proteomes" id="UP000291422"/>
    </source>
</evidence>
<evidence type="ECO:0000259" key="3">
    <source>
        <dbReference type="PROSITE" id="PS51462"/>
    </source>
</evidence>
<dbReference type="VEuPathDB" id="FungiDB:CC77DRAFT_1015478"/>
<dbReference type="SUPFAM" id="SSF55811">
    <property type="entry name" value="Nudix"/>
    <property type="match status" value="1"/>
</dbReference>
<comment type="cofactor">
    <cofactor evidence="1">
        <name>Mg(2+)</name>
        <dbReference type="ChEBI" id="CHEBI:18420"/>
    </cofactor>
</comment>
<dbReference type="CDD" id="cd03424">
    <property type="entry name" value="NUDIX_ADPRase_Nudt5_UGPPase_Nudt14"/>
    <property type="match status" value="1"/>
</dbReference>
<dbReference type="EMBL" id="PDXD01000002">
    <property type="protein sequence ID" value="RYN82037.1"/>
    <property type="molecule type" value="Genomic_DNA"/>
</dbReference>
<dbReference type="InterPro" id="IPR000086">
    <property type="entry name" value="NUDIX_hydrolase_dom"/>
</dbReference>
<dbReference type="GO" id="GO:0080042">
    <property type="term" value="F:ADP-glucose pyrophosphohydrolase activity"/>
    <property type="evidence" value="ECO:0007669"/>
    <property type="project" value="TreeGrafter"/>
</dbReference>
<dbReference type="STRING" id="5599.A0A177E334"/>
<dbReference type="Pfam" id="PF00293">
    <property type="entry name" value="NUDIX"/>
    <property type="match status" value="1"/>
</dbReference>
<reference evidence="7" key="2">
    <citation type="journal article" date="2019" name="bioRxiv">
        <title>Genomics, evolutionary history and diagnostics of the Alternaria alternata species group including apple and Asian pear pathotypes.</title>
        <authorList>
            <person name="Armitage A.D."/>
            <person name="Cockerton H.M."/>
            <person name="Sreenivasaprasad S."/>
            <person name="Woodhall J.W."/>
            <person name="Lane C.R."/>
            <person name="Harrison R.J."/>
            <person name="Clarkson J.P."/>
        </authorList>
    </citation>
    <scope>NUCLEOTIDE SEQUENCE [LARGE SCALE GENOMIC DNA]</scope>
    <source>
        <strain evidence="7">FERA 1177</strain>
    </source>
</reference>
<dbReference type="GO" id="GO:0080041">
    <property type="term" value="F:ADP-ribose pyrophosphohydrolase activity"/>
    <property type="evidence" value="ECO:0007669"/>
    <property type="project" value="TreeGrafter"/>
</dbReference>
<protein>
    <recommendedName>
        <fullName evidence="3">Nudix hydrolase domain-containing protein</fullName>
    </recommendedName>
</protein>
<dbReference type="Proteomes" id="UP000291422">
    <property type="component" value="Unassembled WGS sequence"/>
</dbReference>
<dbReference type="GO" id="GO:0006753">
    <property type="term" value="P:nucleoside phosphate metabolic process"/>
    <property type="evidence" value="ECO:0007669"/>
    <property type="project" value="TreeGrafter"/>
</dbReference>
<evidence type="ECO:0000256" key="2">
    <source>
        <dbReference type="ARBA" id="ARBA00022801"/>
    </source>
</evidence>
<keyword evidence="2" id="KW-0378">Hydrolase</keyword>
<dbReference type="PANTHER" id="PTHR11839">
    <property type="entry name" value="UDP/ADP-SUGAR PYROPHOSPHATASE"/>
    <property type="match status" value="1"/>
</dbReference>
<evidence type="ECO:0000256" key="1">
    <source>
        <dbReference type="ARBA" id="ARBA00001946"/>
    </source>
</evidence>
<feature type="domain" description="Nudix hydrolase" evidence="3">
    <location>
        <begin position="138"/>
        <end position="309"/>
    </location>
</feature>
<dbReference type="EMBL" id="KV441469">
    <property type="protein sequence ID" value="OAG26158.1"/>
    <property type="molecule type" value="Genomic_DNA"/>
</dbReference>
<dbReference type="RefSeq" id="XP_018391579.1">
    <property type="nucleotide sequence ID" value="XM_018524034.1"/>
</dbReference>
<dbReference type="PANTHER" id="PTHR11839:SF18">
    <property type="entry name" value="NUDIX HYDROLASE DOMAIN-CONTAINING PROTEIN"/>
    <property type="match status" value="1"/>
</dbReference>
<proteinExistence type="predicted"/>
<sequence>MKVDDCHRNLRPAKEREKALAINEFNGKTLTPPVSVYLPWNLSTDQFKKLLPDTPEDGEPGFGFPALRNWFVKLLQALDAQEDELHPFHSNPYRLRKLDIEAADWFKEGKLGFVKLQSEIRNDDPDDEKNWTPGAVFLRGGSVAVLLIVQPEGAEGEDEKQVILTVQPRVAASSLAFTEIPAGMLDDQQDSFAGKAAKEIKEETGLELKESELLDMTKLALEGASSEYPPAAESLEEAMYPSPGACDEFITLYLCQKRLKREHLEDLKGKATGLAEEGEKIKLKLVPLHMLWREGARDAKTLAALSLYENIKAIGMLPDMPTNLDERSKDWRSEK</sequence>
<reference evidence="4 6" key="1">
    <citation type="submission" date="2016-05" db="EMBL/GenBank/DDBJ databases">
        <title>Comparative analysis of secretome profiles of manganese(II)-oxidizing ascomycete fungi.</title>
        <authorList>
            <consortium name="DOE Joint Genome Institute"/>
            <person name="Zeiner C.A."/>
            <person name="Purvine S.O."/>
            <person name="Zink E.M."/>
            <person name="Wu S."/>
            <person name="Pasa-Tolic L."/>
            <person name="Chaput D.L."/>
            <person name="Haridas S."/>
            <person name="Grigoriev I.V."/>
            <person name="Santelli C.M."/>
            <person name="Hansel C.M."/>
        </authorList>
    </citation>
    <scope>NUCLEOTIDE SEQUENCE [LARGE SCALE GENOMIC DNA]</scope>
    <source>
        <strain evidence="4 6">SRC1lrK2f</strain>
    </source>
</reference>
<dbReference type="Gene3D" id="3.90.79.10">
    <property type="entry name" value="Nucleoside Triphosphate Pyrophosphohydrolase"/>
    <property type="match status" value="1"/>
</dbReference>
<evidence type="ECO:0000313" key="4">
    <source>
        <dbReference type="EMBL" id="OAG26158.1"/>
    </source>
</evidence>
<evidence type="ECO:0000313" key="5">
    <source>
        <dbReference type="EMBL" id="RYN82037.1"/>
    </source>
</evidence>
<dbReference type="GeneID" id="29109628"/>
<name>A0A177E334_ALTAL</name>
<dbReference type="KEGG" id="aalt:CC77DRAFT_1015478"/>
<keyword evidence="6" id="KW-1185">Reference proteome</keyword>
<reference evidence="5" key="3">
    <citation type="journal article" date="2019" name="J. ISSAAS">
        <title>Genomics, evolutionary history and diagnostics of the Alternaria alternata species group including apple and Asian pear pathotypes.</title>
        <authorList>
            <person name="Armitage A.D."/>
            <person name="Cockerton H.M."/>
            <person name="Sreenivasaprasad S."/>
            <person name="Woodhall J."/>
            <person name="Lane C."/>
            <person name="Harrison R.J."/>
            <person name="Clarkson J.P."/>
        </authorList>
    </citation>
    <scope>NUCLEOTIDE SEQUENCE</scope>
    <source>
        <strain evidence="5">FERA 1177</strain>
    </source>
</reference>